<dbReference type="Pfam" id="PF12487">
    <property type="entry name" value="DUF3703"/>
    <property type="match status" value="1"/>
</dbReference>
<name>A0A317RBF3_9BURK</name>
<organism evidence="2 3">
    <name type="scientific">Melaminivora alkalimesophila</name>
    <dbReference type="NCBI Taxonomy" id="1165852"/>
    <lineage>
        <taxon>Bacteria</taxon>
        <taxon>Pseudomonadati</taxon>
        <taxon>Pseudomonadota</taxon>
        <taxon>Betaproteobacteria</taxon>
        <taxon>Burkholderiales</taxon>
        <taxon>Comamonadaceae</taxon>
        <taxon>Melaminivora</taxon>
    </lineage>
</organism>
<keyword evidence="3" id="KW-1185">Reference proteome</keyword>
<feature type="compositionally biased region" description="Low complexity" evidence="1">
    <location>
        <begin position="1"/>
        <end position="10"/>
    </location>
</feature>
<dbReference type="EMBL" id="QGUB01000004">
    <property type="protein sequence ID" value="PWW46485.1"/>
    <property type="molecule type" value="Genomic_DNA"/>
</dbReference>
<dbReference type="InterPro" id="IPR022172">
    <property type="entry name" value="DUF3703"/>
</dbReference>
<proteinExistence type="predicted"/>
<feature type="region of interest" description="Disordered" evidence="1">
    <location>
        <begin position="1"/>
        <end position="32"/>
    </location>
</feature>
<reference evidence="2 3" key="1">
    <citation type="submission" date="2018-05" db="EMBL/GenBank/DDBJ databases">
        <title>Genomic Encyclopedia of Type Strains, Phase IV (KMG-IV): sequencing the most valuable type-strain genomes for metagenomic binning, comparative biology and taxonomic classification.</title>
        <authorList>
            <person name="Goeker M."/>
        </authorList>
    </citation>
    <scope>NUCLEOTIDE SEQUENCE [LARGE SCALE GENOMIC DNA]</scope>
    <source>
        <strain evidence="2 3">DSM 26006</strain>
    </source>
</reference>
<dbReference type="Proteomes" id="UP000246483">
    <property type="component" value="Unassembled WGS sequence"/>
</dbReference>
<protein>
    <submittedName>
        <fullName evidence="2">Uncharacterized protein DUF3703</fullName>
    </submittedName>
</protein>
<gene>
    <name evidence="2" type="ORF">DFR36_104272</name>
</gene>
<sequence length="158" mass="17504">MMNSPTTTPMTPKPKSPQTLQKRPRPRPNPAGLTRQRAAFEHLLAGFRASADRTPAERWSYLEAAHVLAQNRFVLHWRSHWHMLRFARELGHRAEARGQLARLGLTVFGHLVQRLPQGNTGRAHVPALQPMVPPAAVRARISEAMASVAPPANAPATT</sequence>
<evidence type="ECO:0000313" key="2">
    <source>
        <dbReference type="EMBL" id="PWW46485.1"/>
    </source>
</evidence>
<comment type="caution">
    <text evidence="2">The sequence shown here is derived from an EMBL/GenBank/DDBJ whole genome shotgun (WGS) entry which is preliminary data.</text>
</comment>
<evidence type="ECO:0000256" key="1">
    <source>
        <dbReference type="SAM" id="MobiDB-lite"/>
    </source>
</evidence>
<dbReference type="AlphaFoldDB" id="A0A317RBF3"/>
<evidence type="ECO:0000313" key="3">
    <source>
        <dbReference type="Proteomes" id="UP000246483"/>
    </source>
</evidence>
<accession>A0A317RBF3</accession>